<protein>
    <submittedName>
        <fullName evidence="2">Uncharacterized protein</fullName>
    </submittedName>
</protein>
<organism evidence="2 3">
    <name type="scientific">Hypothenemus hampei</name>
    <name type="common">Coffee berry borer</name>
    <dbReference type="NCBI Taxonomy" id="57062"/>
    <lineage>
        <taxon>Eukaryota</taxon>
        <taxon>Metazoa</taxon>
        <taxon>Ecdysozoa</taxon>
        <taxon>Arthropoda</taxon>
        <taxon>Hexapoda</taxon>
        <taxon>Insecta</taxon>
        <taxon>Pterygota</taxon>
        <taxon>Neoptera</taxon>
        <taxon>Endopterygota</taxon>
        <taxon>Coleoptera</taxon>
        <taxon>Polyphaga</taxon>
        <taxon>Cucujiformia</taxon>
        <taxon>Curculionidae</taxon>
        <taxon>Scolytinae</taxon>
        <taxon>Hypothenemus</taxon>
    </lineage>
</organism>
<evidence type="ECO:0000313" key="2">
    <source>
        <dbReference type="EMBL" id="KAL1488553.1"/>
    </source>
</evidence>
<accession>A0ABD1E1L1</accession>
<name>A0ABD1E1L1_HYPHA</name>
<reference evidence="2 3" key="1">
    <citation type="submission" date="2024-05" db="EMBL/GenBank/DDBJ databases">
        <title>Genetic variation in Jamaican populations of the coffee berry borer (Hypothenemus hampei).</title>
        <authorList>
            <person name="Errbii M."/>
            <person name="Myrie A."/>
        </authorList>
    </citation>
    <scope>NUCLEOTIDE SEQUENCE [LARGE SCALE GENOMIC DNA]</scope>
    <source>
        <strain evidence="2">JA-Hopewell-2020-01-JO</strain>
        <tissue evidence="2">Whole body</tissue>
    </source>
</reference>
<dbReference type="Proteomes" id="UP001566132">
    <property type="component" value="Unassembled WGS sequence"/>
</dbReference>
<sequence>MGQGSDRKIWELSLLALLYVITESAAAISKANPTLHSSQVSNLTDISVRNTCMTSHANEVQLFSGVPEVVSGDESISLQQEIISDVNTKSKPESSHVKTSKRSYFKSIADLEKRTASPRKLKLMAMVVRREDHIRKLKYLCKRRAHNIKALSDLSDSDVVRSLFKGMPNATANFLVSQLRCAKKKSRGRR</sequence>
<feature type="chain" id="PRO_5044858162" evidence="1">
    <location>
        <begin position="27"/>
        <end position="190"/>
    </location>
</feature>
<gene>
    <name evidence="2" type="ORF">ABEB36_015016</name>
</gene>
<proteinExistence type="predicted"/>
<keyword evidence="3" id="KW-1185">Reference proteome</keyword>
<evidence type="ECO:0000256" key="1">
    <source>
        <dbReference type="SAM" id="SignalP"/>
    </source>
</evidence>
<feature type="signal peptide" evidence="1">
    <location>
        <begin position="1"/>
        <end position="26"/>
    </location>
</feature>
<dbReference type="EMBL" id="JBDJPC010000014">
    <property type="protein sequence ID" value="KAL1488553.1"/>
    <property type="molecule type" value="Genomic_DNA"/>
</dbReference>
<evidence type="ECO:0000313" key="3">
    <source>
        <dbReference type="Proteomes" id="UP001566132"/>
    </source>
</evidence>
<dbReference type="AlphaFoldDB" id="A0ABD1E1L1"/>
<comment type="caution">
    <text evidence="2">The sequence shown here is derived from an EMBL/GenBank/DDBJ whole genome shotgun (WGS) entry which is preliminary data.</text>
</comment>
<keyword evidence="1" id="KW-0732">Signal</keyword>